<dbReference type="Proteomes" id="UP000270094">
    <property type="component" value="Unassembled WGS sequence"/>
</dbReference>
<evidence type="ECO:0000313" key="2">
    <source>
        <dbReference type="Proteomes" id="UP000270094"/>
    </source>
</evidence>
<sequence length="113" mass="12757">MRLAILQSSFTERIIIIMVTKGGDPNEVKEHLDWLKQRAKIIVLGIGDDAKNLEGYTNQPQTITIKEWNAESKELMVYEAVGFSGLDKDLDMANNFSNVESDFLGPRQSRKQG</sequence>
<evidence type="ECO:0000313" key="1">
    <source>
        <dbReference type="EMBL" id="VDM66096.1"/>
    </source>
</evidence>
<dbReference type="EMBL" id="UYYB01002043">
    <property type="protein sequence ID" value="VDM66096.1"/>
    <property type="molecule type" value="Genomic_DNA"/>
</dbReference>
<gene>
    <name evidence="1" type="ORF">SVUK_LOCUS1094</name>
</gene>
<keyword evidence="2" id="KW-1185">Reference proteome</keyword>
<accession>A0A3P7I9E8</accession>
<protein>
    <submittedName>
        <fullName evidence="1">Uncharacterized protein</fullName>
    </submittedName>
</protein>
<reference evidence="1 2" key="1">
    <citation type="submission" date="2018-11" db="EMBL/GenBank/DDBJ databases">
        <authorList>
            <consortium name="Pathogen Informatics"/>
        </authorList>
    </citation>
    <scope>NUCLEOTIDE SEQUENCE [LARGE SCALE GENOMIC DNA]</scope>
</reference>
<name>A0A3P7I9E8_STRVU</name>
<dbReference type="AlphaFoldDB" id="A0A3P7I9E8"/>
<proteinExistence type="predicted"/>
<organism evidence="1 2">
    <name type="scientific">Strongylus vulgaris</name>
    <name type="common">Blood worm</name>
    <dbReference type="NCBI Taxonomy" id="40348"/>
    <lineage>
        <taxon>Eukaryota</taxon>
        <taxon>Metazoa</taxon>
        <taxon>Ecdysozoa</taxon>
        <taxon>Nematoda</taxon>
        <taxon>Chromadorea</taxon>
        <taxon>Rhabditida</taxon>
        <taxon>Rhabditina</taxon>
        <taxon>Rhabditomorpha</taxon>
        <taxon>Strongyloidea</taxon>
        <taxon>Strongylidae</taxon>
        <taxon>Strongylus</taxon>
    </lineage>
</organism>